<dbReference type="RefSeq" id="WP_213753956.1">
    <property type="nucleotide sequence ID" value="NZ_JAHCQH010000014.1"/>
</dbReference>
<gene>
    <name evidence="1" type="ORF">KIP89_03105</name>
</gene>
<keyword evidence="2" id="KW-1185">Reference proteome</keyword>
<organism evidence="1 2">
    <name type="scientific">Ancylobacter radicis</name>
    <dbReference type="NCBI Taxonomy" id="2836179"/>
    <lineage>
        <taxon>Bacteria</taxon>
        <taxon>Pseudomonadati</taxon>
        <taxon>Pseudomonadota</taxon>
        <taxon>Alphaproteobacteria</taxon>
        <taxon>Hyphomicrobiales</taxon>
        <taxon>Xanthobacteraceae</taxon>
        <taxon>Ancylobacter</taxon>
    </lineage>
</organism>
<reference evidence="1" key="1">
    <citation type="submission" date="2021-05" db="EMBL/GenBank/DDBJ databases">
        <authorList>
            <person name="Sun Q."/>
            <person name="Inoue M."/>
        </authorList>
    </citation>
    <scope>NUCLEOTIDE SEQUENCE</scope>
    <source>
        <strain evidence="1">VKM B-3255</strain>
    </source>
</reference>
<sequence length="160" mass="16667">MVDFTIVNPTKNPFKTGTNINQPCIIGIIAPFNPTIGNGTVVTFTPSVLMAKGNYNAWVGSGTFNISVTPSGANFLASFQLTGTFAAQSQSFTATATQTGSNAFQLVSLDKSLSLTVSQDNGGWGTDGKIDVKPSWAAVTLYIDSNVSATSDQEAETAEA</sequence>
<proteinExistence type="predicted"/>
<dbReference type="Proteomes" id="UP001166585">
    <property type="component" value="Unassembled WGS sequence"/>
</dbReference>
<comment type="caution">
    <text evidence="1">The sequence shown here is derived from an EMBL/GenBank/DDBJ whole genome shotgun (WGS) entry which is preliminary data.</text>
</comment>
<protein>
    <submittedName>
        <fullName evidence="1">Uncharacterized protein</fullName>
    </submittedName>
</protein>
<dbReference type="EMBL" id="JAHCQH010000014">
    <property type="protein sequence ID" value="MBS9476089.1"/>
    <property type="molecule type" value="Genomic_DNA"/>
</dbReference>
<name>A0ABS5R358_9HYPH</name>
<evidence type="ECO:0000313" key="1">
    <source>
        <dbReference type="EMBL" id="MBS9476089.1"/>
    </source>
</evidence>
<evidence type="ECO:0000313" key="2">
    <source>
        <dbReference type="Proteomes" id="UP001166585"/>
    </source>
</evidence>
<accession>A0ABS5R358</accession>